<sequence length="61" mass="7259">REHLLLLVKKHYQYLNKLFGYLRHDIQFREADIAETMMWVAFVSCLLPYSSSREAISIISI</sequence>
<dbReference type="EnsemblPlants" id="AET5Gv20614900.16">
    <property type="protein sequence ID" value="AET5Gv20614900.16"/>
    <property type="gene ID" value="AET5Gv20614900"/>
</dbReference>
<reference evidence="2" key="2">
    <citation type="journal article" date="2017" name="Nat. Plants">
        <title>The Aegilops tauschii genome reveals multiple impacts of transposons.</title>
        <authorList>
            <person name="Zhao G."/>
            <person name="Zou C."/>
            <person name="Li K."/>
            <person name="Wang K."/>
            <person name="Li T."/>
            <person name="Gao L."/>
            <person name="Zhang X."/>
            <person name="Wang H."/>
            <person name="Yang Z."/>
            <person name="Liu X."/>
            <person name="Jiang W."/>
            <person name="Mao L."/>
            <person name="Kong X."/>
            <person name="Jiao Y."/>
            <person name="Jia J."/>
        </authorList>
    </citation>
    <scope>NUCLEOTIDE SEQUENCE [LARGE SCALE GENOMIC DNA]</scope>
    <source>
        <strain evidence="2">cv. AL8/78</strain>
    </source>
</reference>
<dbReference type="Gramene" id="AET5Gv20614900.16">
    <property type="protein sequence ID" value="AET5Gv20614900.16"/>
    <property type="gene ID" value="AET5Gv20614900"/>
</dbReference>
<reference evidence="1" key="3">
    <citation type="journal article" date="2017" name="Nature">
        <title>Genome sequence of the progenitor of the wheat D genome Aegilops tauschii.</title>
        <authorList>
            <person name="Luo M.C."/>
            <person name="Gu Y.Q."/>
            <person name="Puiu D."/>
            <person name="Wang H."/>
            <person name="Twardziok S.O."/>
            <person name="Deal K.R."/>
            <person name="Huo N."/>
            <person name="Zhu T."/>
            <person name="Wang L."/>
            <person name="Wang Y."/>
            <person name="McGuire P.E."/>
            <person name="Liu S."/>
            <person name="Long H."/>
            <person name="Ramasamy R.K."/>
            <person name="Rodriguez J.C."/>
            <person name="Van S.L."/>
            <person name="Yuan L."/>
            <person name="Wang Z."/>
            <person name="Xia Z."/>
            <person name="Xiao L."/>
            <person name="Anderson O.D."/>
            <person name="Ouyang S."/>
            <person name="Liang Y."/>
            <person name="Zimin A.V."/>
            <person name="Pertea G."/>
            <person name="Qi P."/>
            <person name="Bennetzen J.L."/>
            <person name="Dai X."/>
            <person name="Dawson M.W."/>
            <person name="Muller H.G."/>
            <person name="Kugler K."/>
            <person name="Rivarola-Duarte L."/>
            <person name="Spannagl M."/>
            <person name="Mayer K.F.X."/>
            <person name="Lu F.H."/>
            <person name="Bevan M.W."/>
            <person name="Leroy P."/>
            <person name="Li P."/>
            <person name="You F.M."/>
            <person name="Sun Q."/>
            <person name="Liu Z."/>
            <person name="Lyons E."/>
            <person name="Wicker T."/>
            <person name="Salzberg S.L."/>
            <person name="Devos K.M."/>
            <person name="Dvorak J."/>
        </authorList>
    </citation>
    <scope>NUCLEOTIDE SEQUENCE [LARGE SCALE GENOMIC DNA]</scope>
    <source>
        <strain evidence="1">cv. AL8/78</strain>
    </source>
</reference>
<evidence type="ECO:0000313" key="2">
    <source>
        <dbReference type="Proteomes" id="UP000015105"/>
    </source>
</evidence>
<organism evidence="1 2">
    <name type="scientific">Aegilops tauschii subsp. strangulata</name>
    <name type="common">Goatgrass</name>
    <dbReference type="NCBI Taxonomy" id="200361"/>
    <lineage>
        <taxon>Eukaryota</taxon>
        <taxon>Viridiplantae</taxon>
        <taxon>Streptophyta</taxon>
        <taxon>Embryophyta</taxon>
        <taxon>Tracheophyta</taxon>
        <taxon>Spermatophyta</taxon>
        <taxon>Magnoliopsida</taxon>
        <taxon>Liliopsida</taxon>
        <taxon>Poales</taxon>
        <taxon>Poaceae</taxon>
        <taxon>BOP clade</taxon>
        <taxon>Pooideae</taxon>
        <taxon>Triticodae</taxon>
        <taxon>Triticeae</taxon>
        <taxon>Triticinae</taxon>
        <taxon>Aegilops</taxon>
    </lineage>
</organism>
<evidence type="ECO:0000313" key="1">
    <source>
        <dbReference type="EnsemblPlants" id="AET5Gv20614900.16"/>
    </source>
</evidence>
<reference evidence="2" key="1">
    <citation type="journal article" date="2014" name="Science">
        <title>Ancient hybridizations among the ancestral genomes of bread wheat.</title>
        <authorList>
            <consortium name="International Wheat Genome Sequencing Consortium,"/>
            <person name="Marcussen T."/>
            <person name="Sandve S.R."/>
            <person name="Heier L."/>
            <person name="Spannagl M."/>
            <person name="Pfeifer M."/>
            <person name="Jakobsen K.S."/>
            <person name="Wulff B.B."/>
            <person name="Steuernagel B."/>
            <person name="Mayer K.F."/>
            <person name="Olsen O.A."/>
        </authorList>
    </citation>
    <scope>NUCLEOTIDE SEQUENCE [LARGE SCALE GENOMIC DNA]</scope>
    <source>
        <strain evidence="2">cv. AL8/78</strain>
    </source>
</reference>
<protein>
    <submittedName>
        <fullName evidence="1">Uncharacterized protein</fullName>
    </submittedName>
</protein>
<name>A0A453L3Q8_AEGTS</name>
<dbReference type="AlphaFoldDB" id="A0A453L3Q8"/>
<dbReference type="Proteomes" id="UP000015105">
    <property type="component" value="Chromosome 5D"/>
</dbReference>
<keyword evidence="2" id="KW-1185">Reference proteome</keyword>
<reference evidence="1" key="4">
    <citation type="submission" date="2019-03" db="UniProtKB">
        <authorList>
            <consortium name="EnsemblPlants"/>
        </authorList>
    </citation>
    <scope>IDENTIFICATION</scope>
</reference>
<reference evidence="1" key="5">
    <citation type="journal article" date="2021" name="G3 (Bethesda)">
        <title>Aegilops tauschii genome assembly Aet v5.0 features greater sequence contiguity and improved annotation.</title>
        <authorList>
            <person name="Wang L."/>
            <person name="Zhu T."/>
            <person name="Rodriguez J.C."/>
            <person name="Deal K.R."/>
            <person name="Dubcovsky J."/>
            <person name="McGuire P.E."/>
            <person name="Lux T."/>
            <person name="Spannagl M."/>
            <person name="Mayer K.F.X."/>
            <person name="Baldrich P."/>
            <person name="Meyers B.C."/>
            <person name="Huo N."/>
            <person name="Gu Y.Q."/>
            <person name="Zhou H."/>
            <person name="Devos K.M."/>
            <person name="Bennetzen J.L."/>
            <person name="Unver T."/>
            <person name="Budak H."/>
            <person name="Gulick P.J."/>
            <person name="Galiba G."/>
            <person name="Kalapos B."/>
            <person name="Nelson D.R."/>
            <person name="Li P."/>
            <person name="You F.M."/>
            <person name="Luo M.C."/>
            <person name="Dvorak J."/>
        </authorList>
    </citation>
    <scope>NUCLEOTIDE SEQUENCE [LARGE SCALE GENOMIC DNA]</scope>
    <source>
        <strain evidence="1">cv. AL8/78</strain>
    </source>
</reference>
<accession>A0A453L3Q8</accession>
<proteinExistence type="predicted"/>